<name>G5JA05_CROWT</name>
<dbReference type="AlphaFoldDB" id="G5JA05"/>
<dbReference type="EMBL" id="AESD01000648">
    <property type="protein sequence ID" value="EHJ10978.1"/>
    <property type="molecule type" value="Genomic_DNA"/>
</dbReference>
<dbReference type="PATRIC" id="fig|423471.3.peg.3998"/>
<protein>
    <submittedName>
        <fullName evidence="1">Uncharacterized protein</fullName>
    </submittedName>
</protein>
<organism evidence="1 2">
    <name type="scientific">Crocosphaera watsonii WH 0003</name>
    <dbReference type="NCBI Taxonomy" id="423471"/>
    <lineage>
        <taxon>Bacteria</taxon>
        <taxon>Bacillati</taxon>
        <taxon>Cyanobacteriota</taxon>
        <taxon>Cyanophyceae</taxon>
        <taxon>Oscillatoriophycideae</taxon>
        <taxon>Chroococcales</taxon>
        <taxon>Aphanothecaceae</taxon>
        <taxon>Crocosphaera</taxon>
    </lineage>
</organism>
<evidence type="ECO:0000313" key="1">
    <source>
        <dbReference type="EMBL" id="EHJ10978.1"/>
    </source>
</evidence>
<comment type="caution">
    <text evidence="1">The sequence shown here is derived from an EMBL/GenBank/DDBJ whole genome shotgun (WGS) entry which is preliminary data.</text>
</comment>
<proteinExistence type="predicted"/>
<sequence>MEAKTDIITKEETILQFFLRKARLLVNIQRKIKPLLFSLKAKK</sequence>
<dbReference type="Proteomes" id="UP000003477">
    <property type="component" value="Unassembled WGS sequence"/>
</dbReference>
<reference evidence="1 2" key="1">
    <citation type="journal article" date="2011" name="Front. Microbiol.">
        <title>Two Strains of Crocosphaera watsonii with Highly Conserved Genomes are Distinguished by Strain-Specific Features.</title>
        <authorList>
            <person name="Bench S.R."/>
            <person name="Ilikchyan I.N."/>
            <person name="Tripp H.J."/>
            <person name="Zehr J.P."/>
        </authorList>
    </citation>
    <scope>NUCLEOTIDE SEQUENCE [LARGE SCALE GENOMIC DNA]</scope>
    <source>
        <strain evidence="1 2">WH 0003</strain>
    </source>
</reference>
<accession>G5JA05</accession>
<gene>
    <name evidence="1" type="ORF">CWATWH0003_4268</name>
</gene>
<evidence type="ECO:0000313" key="2">
    <source>
        <dbReference type="Proteomes" id="UP000003477"/>
    </source>
</evidence>